<feature type="compositionally biased region" description="Basic and acidic residues" evidence="10">
    <location>
        <begin position="903"/>
        <end position="920"/>
    </location>
</feature>
<dbReference type="Gene3D" id="2.130.10.10">
    <property type="entry name" value="YVTN repeat-like/Quinoprotein amine dehydrogenase"/>
    <property type="match status" value="1"/>
</dbReference>
<keyword evidence="7" id="KW-0234">DNA repair</keyword>
<evidence type="ECO:0000256" key="6">
    <source>
        <dbReference type="ARBA" id="ARBA00022853"/>
    </source>
</evidence>
<organism evidence="13 14">
    <name type="scientific">Glossina palpalis gambiensis</name>
    <dbReference type="NCBI Taxonomy" id="67801"/>
    <lineage>
        <taxon>Eukaryota</taxon>
        <taxon>Metazoa</taxon>
        <taxon>Ecdysozoa</taxon>
        <taxon>Arthropoda</taxon>
        <taxon>Hexapoda</taxon>
        <taxon>Insecta</taxon>
        <taxon>Pterygota</taxon>
        <taxon>Neoptera</taxon>
        <taxon>Endopterygota</taxon>
        <taxon>Diptera</taxon>
        <taxon>Brachycera</taxon>
        <taxon>Muscomorpha</taxon>
        <taxon>Hippoboscoidea</taxon>
        <taxon>Glossinidae</taxon>
        <taxon>Glossina</taxon>
    </lineage>
</organism>
<evidence type="ECO:0000256" key="7">
    <source>
        <dbReference type="ARBA" id="ARBA00023204"/>
    </source>
</evidence>
<accession>A0A1B0AMR9</accession>
<evidence type="ECO:0000256" key="9">
    <source>
        <dbReference type="PROSITE-ProRule" id="PRU00221"/>
    </source>
</evidence>
<dbReference type="VEuPathDB" id="VectorBase:GPPI002167"/>
<dbReference type="InterPro" id="IPR055410">
    <property type="entry name" value="Beta-prop_CAF1B_HIR1"/>
</dbReference>
<dbReference type="EMBL" id="JXJN01000553">
    <property type="status" value="NOT_ANNOTATED_CDS"/>
    <property type="molecule type" value="Genomic_DNA"/>
</dbReference>
<dbReference type="PROSITE" id="PS50082">
    <property type="entry name" value="WD_REPEATS_2"/>
    <property type="match status" value="3"/>
</dbReference>
<keyword evidence="14" id="KW-1185">Reference proteome</keyword>
<reference evidence="13" key="2">
    <citation type="submission" date="2020-05" db="UniProtKB">
        <authorList>
            <consortium name="EnsemblMetazoa"/>
        </authorList>
    </citation>
    <scope>IDENTIFICATION</scope>
    <source>
        <strain evidence="13">IAEA</strain>
    </source>
</reference>
<feature type="region of interest" description="Disordered" evidence="10">
    <location>
        <begin position="903"/>
        <end position="924"/>
    </location>
</feature>
<evidence type="ECO:0000256" key="5">
    <source>
        <dbReference type="ARBA" id="ARBA00022763"/>
    </source>
</evidence>
<evidence type="ECO:0000256" key="2">
    <source>
        <dbReference type="ARBA" id="ARBA00007306"/>
    </source>
</evidence>
<comment type="similarity">
    <text evidence="2">Belongs to the WD repeat HIR1 family.</text>
</comment>
<feature type="transmembrane region" description="Helical" evidence="11">
    <location>
        <begin position="47"/>
        <end position="65"/>
    </location>
</feature>
<dbReference type="SUPFAM" id="SSF52540">
    <property type="entry name" value="P-loop containing nucleoside triphosphate hydrolases"/>
    <property type="match status" value="1"/>
</dbReference>
<feature type="region of interest" description="Disordered" evidence="10">
    <location>
        <begin position="778"/>
        <end position="799"/>
    </location>
</feature>
<dbReference type="InterPro" id="IPR015943">
    <property type="entry name" value="WD40/YVTN_repeat-like_dom_sf"/>
</dbReference>
<dbReference type="EnsemblMetazoa" id="GPPI002167-RA">
    <property type="protein sequence ID" value="GPPI002167-PA"/>
    <property type="gene ID" value="GPPI002167"/>
</dbReference>
<name>A0A1B0AMR9_9MUSC</name>
<dbReference type="GO" id="GO:0006334">
    <property type="term" value="P:nucleosome assembly"/>
    <property type="evidence" value="ECO:0007669"/>
    <property type="project" value="TreeGrafter"/>
</dbReference>
<dbReference type="InterPro" id="IPR045145">
    <property type="entry name" value="PTHR15271"/>
</dbReference>
<evidence type="ECO:0000313" key="14">
    <source>
        <dbReference type="Proteomes" id="UP000092460"/>
    </source>
</evidence>
<keyword evidence="5" id="KW-0227">DNA damage</keyword>
<keyword evidence="8" id="KW-0539">Nucleus</keyword>
<dbReference type="AlphaFoldDB" id="A0A1B0AMR9"/>
<dbReference type="SMART" id="SM00320">
    <property type="entry name" value="WD40"/>
    <property type="match status" value="5"/>
</dbReference>
<dbReference type="GO" id="GO:0006335">
    <property type="term" value="P:DNA replication-dependent chromatin assembly"/>
    <property type="evidence" value="ECO:0007669"/>
    <property type="project" value="InterPro"/>
</dbReference>
<protein>
    <recommendedName>
        <fullName evidence="12">CAF1B/HIR1 beta-propeller domain-containing protein</fullName>
    </recommendedName>
</protein>
<feature type="repeat" description="WD" evidence="9">
    <location>
        <begin position="534"/>
        <end position="575"/>
    </location>
</feature>
<feature type="domain" description="CAF1B/HIR1 beta-propeller" evidence="12">
    <location>
        <begin position="371"/>
        <end position="752"/>
    </location>
</feature>
<evidence type="ECO:0000256" key="8">
    <source>
        <dbReference type="ARBA" id="ARBA00023242"/>
    </source>
</evidence>
<keyword evidence="4" id="KW-0677">Repeat</keyword>
<dbReference type="SUPFAM" id="SSF50978">
    <property type="entry name" value="WD40 repeat-like"/>
    <property type="match status" value="1"/>
</dbReference>
<feature type="repeat" description="WD" evidence="9">
    <location>
        <begin position="492"/>
        <end position="533"/>
    </location>
</feature>
<dbReference type="GO" id="GO:0006281">
    <property type="term" value="P:DNA repair"/>
    <property type="evidence" value="ECO:0007669"/>
    <property type="project" value="UniProtKB-KW"/>
</dbReference>
<keyword evidence="11" id="KW-1133">Transmembrane helix</keyword>
<evidence type="ECO:0000256" key="10">
    <source>
        <dbReference type="SAM" id="MobiDB-lite"/>
    </source>
</evidence>
<keyword evidence="6" id="KW-0156">Chromatin regulator</keyword>
<dbReference type="InterPro" id="IPR019775">
    <property type="entry name" value="WD40_repeat_CS"/>
</dbReference>
<evidence type="ECO:0000256" key="1">
    <source>
        <dbReference type="ARBA" id="ARBA00004123"/>
    </source>
</evidence>
<dbReference type="InterPro" id="IPR036322">
    <property type="entry name" value="WD40_repeat_dom_sf"/>
</dbReference>
<dbReference type="Pfam" id="PF24105">
    <property type="entry name" value="Beta-prop_CAF1B_HIR1"/>
    <property type="match status" value="1"/>
</dbReference>
<evidence type="ECO:0000259" key="12">
    <source>
        <dbReference type="Pfam" id="PF24105"/>
    </source>
</evidence>
<dbReference type="PROSITE" id="PS00678">
    <property type="entry name" value="WD_REPEATS_1"/>
    <property type="match status" value="1"/>
</dbReference>
<evidence type="ECO:0000256" key="11">
    <source>
        <dbReference type="SAM" id="Phobius"/>
    </source>
</evidence>
<keyword evidence="3 9" id="KW-0853">WD repeat</keyword>
<dbReference type="GO" id="GO:0033186">
    <property type="term" value="C:CAF-1 complex"/>
    <property type="evidence" value="ECO:0007669"/>
    <property type="project" value="TreeGrafter"/>
</dbReference>
<dbReference type="GO" id="GO:0005634">
    <property type="term" value="C:nucleus"/>
    <property type="evidence" value="ECO:0007669"/>
    <property type="project" value="UniProtKB-SubCell"/>
</dbReference>
<dbReference type="InterPro" id="IPR001680">
    <property type="entry name" value="WD40_rpt"/>
</dbReference>
<dbReference type="InterPro" id="IPR027417">
    <property type="entry name" value="P-loop_NTPase"/>
</dbReference>
<comment type="subcellular location">
    <subcellularLocation>
        <location evidence="1">Nucleus</location>
    </subcellularLocation>
</comment>
<evidence type="ECO:0000313" key="13">
    <source>
        <dbReference type="EnsemblMetazoa" id="GPPI002167-PA"/>
    </source>
</evidence>
<reference evidence="14" key="1">
    <citation type="submission" date="2015-01" db="EMBL/GenBank/DDBJ databases">
        <authorList>
            <person name="Aksoy S."/>
            <person name="Warren W."/>
            <person name="Wilson R.K."/>
        </authorList>
    </citation>
    <scope>NUCLEOTIDE SEQUENCE [LARGE SCALE GENOMIC DNA]</scope>
    <source>
        <strain evidence="14">IAEA</strain>
    </source>
</reference>
<dbReference type="Proteomes" id="UP000092460">
    <property type="component" value="Unassembled WGS sequence"/>
</dbReference>
<evidence type="ECO:0000256" key="3">
    <source>
        <dbReference type="ARBA" id="ARBA00022574"/>
    </source>
</evidence>
<evidence type="ECO:0000256" key="4">
    <source>
        <dbReference type="ARBA" id="ARBA00022737"/>
    </source>
</evidence>
<keyword evidence="11" id="KW-0472">Membrane</keyword>
<sequence length="1168" mass="133537">MNIDKQDIEDIGSGCEAVSKNFSQGSLRRLVTSEVSLDFNRRYVKKGIFVGVVFAAILGVFMRQFQLESTAALISDFFQCYRKYYDDIFYGKRNYCDSDEWFDSGKILKGIREENIIHQDRALQQLEVTLRNRKDLNVVALMGPVGVGKSLVLGSLAANFPWPENVRVYAWNTYVRDDSKKFRMLSVMLERLSDCGCNLLIIENLKPSDHEFVKMVNELIEQIVNGKKRLIIFYVFNLNLMRDEHFVVEQSEFLMKSLPVDHVISFNPFTKAELRECVHREMILEKVHLIPEDLEEIIETIDVTHSGCKNVNAKVLMYGADMEVCVHTVPLFLQRSESSGVCLAEYSTKGRRRYLYEISVANHMFERIVKMKCKIPEISWHNRDPVLSVDIQTKKERSDVHRLASSGTDAHVLIWYMKITRNDVELDLVADLTRHQRAVNVVKWSPNGEMLASGDDESVIFIWKQKSDLEQLNILDNNNEQDKETWVTLKVLRGHMEDVYDLSWSPNSLYLVSGSVDNSAMIWEVQKGKSIAILSDHKSFVQGVAWDPKNQYIATLSTDRYLRIFDIQTKKILYRLNKSTLPLPEGHALHGKHMRIFHDDTLQTFFRRLSFTPDGKLLLTPAGITDYESVSKPLHATYAFTRYNFRQPAIVLPCSDQYTIAVRCSPLLYRLRPYNAKKNPPVISLPYRMIFAVATRSSVYFYDTQQKSPFGLISNIHYTRLTDITWSSDGRIVVVSSTDGFCSLITFEEGELGDIYEQSEAVLKAALSEDLLLNTKKAKKSKDNESHKLRNPSADNNADKETMYKMREDNLHSEKFTGNDAQGGTKFKKVKQEIEKKICPNEAFQEKNYNEATTDSGNEALRKVCKEKTAAEDMKNSKNDMQSNTTLNSNYKVTTSITVKGKPGLEKHVQQKNTSSDRKKQLTQNFQKKTDDIIAKASENNANRLEAQFVQKTENSIVSKEKAELVNKFNKEQFTSNHGLEKKSNMNENCSKITNILSRDIILDKEILSSDEKFESPKKKSRPLTSIMIRRHLRESTGSHNSISKYLSSSTSTIVSSHPKKDWVAKPIAIRRTPRNVMTTAALTEEAMDAWPLTKQSNVCKDSKIGNTEGNCVSTEPNAEKSQKEELVSPSLVISDSNCEHTEEIRLVYEETVEERPSKDLAEVNFAE</sequence>
<dbReference type="PANTHER" id="PTHR15271">
    <property type="entry name" value="CHROMATIN ASSEMBLY FACTOR 1 SUBUNIT B"/>
    <property type="match status" value="1"/>
</dbReference>
<dbReference type="PANTHER" id="PTHR15271:SF4">
    <property type="entry name" value="CHROMATIN ASSEMBLY FACTOR 1 SUBUNIT B"/>
    <property type="match status" value="1"/>
</dbReference>
<proteinExistence type="inferred from homology"/>
<dbReference type="PROSITE" id="PS50294">
    <property type="entry name" value="WD_REPEATS_REGION"/>
    <property type="match status" value="3"/>
</dbReference>
<keyword evidence="11" id="KW-0812">Transmembrane</keyword>
<dbReference type="STRING" id="67801.A0A1B0AMR9"/>
<feature type="repeat" description="WD" evidence="9">
    <location>
        <begin position="432"/>
        <end position="464"/>
    </location>
</feature>